<evidence type="ECO:0000313" key="2">
    <source>
        <dbReference type="Proteomes" id="UP000184375"/>
    </source>
</evidence>
<proteinExistence type="predicted"/>
<dbReference type="AlphaFoldDB" id="A0A1M7MRJ3"/>
<keyword evidence="2" id="KW-1185">Reference proteome</keyword>
<dbReference type="STRING" id="447595.SAMN05660826_02384"/>
<sequence>MGQFKSAIDINEYGETYGSAIFAEILGKEPDLIAAIGIDGT</sequence>
<reference evidence="2" key="1">
    <citation type="submission" date="2016-11" db="EMBL/GenBank/DDBJ databases">
        <authorList>
            <person name="Varghese N."/>
            <person name="Submissions S."/>
        </authorList>
    </citation>
    <scope>NUCLEOTIDE SEQUENCE [LARGE SCALE GENOMIC DNA]</scope>
    <source>
        <strain evidence="2">DSM 18802</strain>
    </source>
</reference>
<dbReference type="EMBL" id="FRCR01000029">
    <property type="protein sequence ID" value="SHM93698.1"/>
    <property type="molecule type" value="Genomic_DNA"/>
</dbReference>
<protein>
    <submittedName>
        <fullName evidence="1">Uncharacterized protein</fullName>
    </submittedName>
</protein>
<gene>
    <name evidence="1" type="ORF">SAMN05660826_02384</name>
</gene>
<feature type="non-terminal residue" evidence="1">
    <location>
        <position position="41"/>
    </location>
</feature>
<name>A0A1M7MRJ3_9FIRM</name>
<evidence type="ECO:0000313" key="1">
    <source>
        <dbReference type="EMBL" id="SHM93698.1"/>
    </source>
</evidence>
<accession>A0A1M7MRJ3</accession>
<dbReference type="Proteomes" id="UP000184375">
    <property type="component" value="Unassembled WGS sequence"/>
</dbReference>
<organism evidence="1 2">
    <name type="scientific">Caldanaerovirga acetigignens</name>
    <dbReference type="NCBI Taxonomy" id="447595"/>
    <lineage>
        <taxon>Bacteria</taxon>
        <taxon>Bacillati</taxon>
        <taxon>Bacillota</taxon>
        <taxon>Clostridia</taxon>
        <taxon>Thermosediminibacterales</taxon>
        <taxon>Thermosediminibacteraceae</taxon>
        <taxon>Caldanaerovirga</taxon>
    </lineage>
</organism>